<dbReference type="Pfam" id="PF04965">
    <property type="entry name" value="GPW_gp25"/>
    <property type="match status" value="1"/>
</dbReference>
<evidence type="ECO:0000259" key="1">
    <source>
        <dbReference type="Pfam" id="PF04965"/>
    </source>
</evidence>
<name>A0ABN1KI37_9BURK</name>
<reference evidence="2 3" key="1">
    <citation type="journal article" date="2019" name="Int. J. Syst. Evol. Microbiol.">
        <title>The Global Catalogue of Microorganisms (GCM) 10K type strain sequencing project: providing services to taxonomists for standard genome sequencing and annotation.</title>
        <authorList>
            <consortium name="The Broad Institute Genomics Platform"/>
            <consortium name="The Broad Institute Genome Sequencing Center for Infectious Disease"/>
            <person name="Wu L."/>
            <person name="Ma J."/>
        </authorList>
    </citation>
    <scope>NUCLEOTIDE SEQUENCE [LARGE SCALE GENOMIC DNA]</scope>
    <source>
        <strain evidence="2 3">JCM 15503</strain>
    </source>
</reference>
<dbReference type="InterPro" id="IPR053176">
    <property type="entry name" value="T6SS_TssE1-like"/>
</dbReference>
<dbReference type="EMBL" id="BAAAEW010000047">
    <property type="protein sequence ID" value="GAA0767515.1"/>
    <property type="molecule type" value="Genomic_DNA"/>
</dbReference>
<dbReference type="SUPFAM" id="SSF160719">
    <property type="entry name" value="gpW/gp25-like"/>
    <property type="match status" value="1"/>
</dbReference>
<organism evidence="2 3">
    <name type="scientific">Ideonella azotifigens</name>
    <dbReference type="NCBI Taxonomy" id="513160"/>
    <lineage>
        <taxon>Bacteria</taxon>
        <taxon>Pseudomonadati</taxon>
        <taxon>Pseudomonadota</taxon>
        <taxon>Betaproteobacteria</taxon>
        <taxon>Burkholderiales</taxon>
        <taxon>Sphaerotilaceae</taxon>
        <taxon>Ideonella</taxon>
    </lineage>
</organism>
<evidence type="ECO:0000313" key="2">
    <source>
        <dbReference type="EMBL" id="GAA0767515.1"/>
    </source>
</evidence>
<dbReference type="InterPro" id="IPR007048">
    <property type="entry name" value="IraD/Gp25-like"/>
</dbReference>
<proteinExistence type="predicted"/>
<keyword evidence="3" id="KW-1185">Reference proteome</keyword>
<dbReference type="NCBIfam" id="TIGR03357">
    <property type="entry name" value="VI_zyme"/>
    <property type="match status" value="1"/>
</dbReference>
<evidence type="ECO:0000313" key="3">
    <source>
        <dbReference type="Proteomes" id="UP001500279"/>
    </source>
</evidence>
<protein>
    <submittedName>
        <fullName evidence="2">Type VI secretion system baseplate subunit TssE</fullName>
    </submittedName>
</protein>
<feature type="domain" description="IraD/Gp25-like" evidence="1">
    <location>
        <begin position="32"/>
        <end position="132"/>
    </location>
</feature>
<dbReference type="PANTHER" id="PTHR38595">
    <property type="entry name" value="CYTOPLASMIC PROTEIN-RELATED"/>
    <property type="match status" value="1"/>
</dbReference>
<dbReference type="RefSeq" id="WP_170200986.1">
    <property type="nucleotide sequence ID" value="NZ_BAAAEW010000047.1"/>
</dbReference>
<comment type="caution">
    <text evidence="2">The sequence shown here is derived from an EMBL/GenBank/DDBJ whole genome shotgun (WGS) entry which is preliminary data.</text>
</comment>
<dbReference type="PANTHER" id="PTHR38595:SF1">
    <property type="entry name" value="TYPE VI SECRETION SYSTEM COMPONENT TSSE1"/>
    <property type="match status" value="1"/>
</dbReference>
<dbReference type="InterPro" id="IPR017737">
    <property type="entry name" value="TssE1-like"/>
</dbReference>
<dbReference type="Proteomes" id="UP001500279">
    <property type="component" value="Unassembled WGS sequence"/>
</dbReference>
<gene>
    <name evidence="2" type="primary">tssE_2</name>
    <name evidence="2" type="ORF">GCM10009107_56500</name>
</gene>
<accession>A0ABN1KI37</accession>
<dbReference type="Gene3D" id="3.10.450.40">
    <property type="match status" value="1"/>
</dbReference>
<sequence>MDFFSPSLLDKLLGADADGQQRATSPRWSIEQIKESVARDIETLLNARPGIAPEDLQAFPQLTRSLLTYGLIDITSLNVASDRDRLRITESIRRSLAAHEPRLTQVEVQVRETAKVGAGLCFSIRAKLQLSPTAEPVAFDAMLQPGSNRYAVARSDPRAAH</sequence>